<dbReference type="InterPro" id="IPR007820">
    <property type="entry name" value="AbrB_fam"/>
</dbReference>
<dbReference type="PANTHER" id="PTHR38457:SF1">
    <property type="entry name" value="REGULATOR ABRB-RELATED"/>
    <property type="match status" value="1"/>
</dbReference>
<protein>
    <recommendedName>
        <fullName evidence="4">AbrB family transcriptional regulator</fullName>
    </recommendedName>
</protein>
<evidence type="ECO:0000313" key="3">
    <source>
        <dbReference type="Proteomes" id="UP000244069"/>
    </source>
</evidence>
<feature type="transmembrane region" description="Helical" evidence="1">
    <location>
        <begin position="215"/>
        <end position="242"/>
    </location>
</feature>
<reference evidence="2 3" key="1">
    <citation type="submission" date="2018-04" db="EMBL/GenBank/DDBJ databases">
        <title>Genomic Encyclopedia of Archaeal and Bacterial Type Strains, Phase II (KMG-II): from individual species to whole genera.</title>
        <authorList>
            <person name="Goeker M."/>
        </authorList>
    </citation>
    <scope>NUCLEOTIDE SEQUENCE [LARGE SCALE GENOMIC DNA]</scope>
    <source>
        <strain evidence="2 3">DSM 29329</strain>
    </source>
</reference>
<accession>A0A2T6ATS6</accession>
<dbReference type="NCBIfam" id="TIGR03082">
    <property type="entry name" value="Gneg_AbrB_dup"/>
    <property type="match status" value="2"/>
</dbReference>
<feature type="transmembrane region" description="Helical" evidence="1">
    <location>
        <begin position="262"/>
        <end position="285"/>
    </location>
</feature>
<dbReference type="InterPro" id="IPR017516">
    <property type="entry name" value="AbrB_dup"/>
</dbReference>
<proteinExistence type="predicted"/>
<comment type="caution">
    <text evidence="2">The sequence shown here is derived from an EMBL/GenBank/DDBJ whole genome shotgun (WGS) entry which is preliminary data.</text>
</comment>
<dbReference type="Proteomes" id="UP000244069">
    <property type="component" value="Unassembled WGS sequence"/>
</dbReference>
<name>A0A2T6ATS6_9RHOB</name>
<feature type="transmembrane region" description="Helical" evidence="1">
    <location>
        <begin position="34"/>
        <end position="53"/>
    </location>
</feature>
<feature type="transmembrane region" description="Helical" evidence="1">
    <location>
        <begin position="145"/>
        <end position="172"/>
    </location>
</feature>
<dbReference type="AlphaFoldDB" id="A0A2T6ATS6"/>
<dbReference type="OrthoDB" id="9809910at2"/>
<organism evidence="2 3">
    <name type="scientific">Allosediminivita pacifica</name>
    <dbReference type="NCBI Taxonomy" id="1267769"/>
    <lineage>
        <taxon>Bacteria</taxon>
        <taxon>Pseudomonadati</taxon>
        <taxon>Pseudomonadota</taxon>
        <taxon>Alphaproteobacteria</taxon>
        <taxon>Rhodobacterales</taxon>
        <taxon>Paracoccaceae</taxon>
        <taxon>Allosediminivita</taxon>
    </lineage>
</organism>
<dbReference type="GO" id="GO:0010468">
    <property type="term" value="P:regulation of gene expression"/>
    <property type="evidence" value="ECO:0007669"/>
    <property type="project" value="InterPro"/>
</dbReference>
<gene>
    <name evidence="2" type="ORF">C8N44_113109</name>
</gene>
<keyword evidence="3" id="KW-1185">Reference proteome</keyword>
<evidence type="ECO:0008006" key="4">
    <source>
        <dbReference type="Google" id="ProtNLM"/>
    </source>
</evidence>
<keyword evidence="1" id="KW-0472">Membrane</keyword>
<dbReference type="EMBL" id="QBKN01000013">
    <property type="protein sequence ID" value="PTX47223.1"/>
    <property type="molecule type" value="Genomic_DNA"/>
</dbReference>
<dbReference type="RefSeq" id="WP_146178839.1">
    <property type="nucleotide sequence ID" value="NZ_BMEZ01000010.1"/>
</dbReference>
<feature type="transmembrane region" description="Helical" evidence="1">
    <location>
        <begin position="184"/>
        <end position="203"/>
    </location>
</feature>
<dbReference type="GO" id="GO:0016020">
    <property type="term" value="C:membrane"/>
    <property type="evidence" value="ECO:0007669"/>
    <property type="project" value="InterPro"/>
</dbReference>
<dbReference type="PANTHER" id="PTHR38457">
    <property type="entry name" value="REGULATOR ABRB-RELATED"/>
    <property type="match status" value="1"/>
</dbReference>
<feature type="transmembrane region" description="Helical" evidence="1">
    <location>
        <begin position="88"/>
        <end position="114"/>
    </location>
</feature>
<sequence length="351" mass="36440">MPGLPVSERRLVQWLIMLAASVAVSFLLEAVHVPAAALVGPLLVGASMSLWGAKIRYPRWTRSSAQAVTATLVATSLRPDTFDTLLRIWPVALVLLTAVMVCAVLAGVLTGYLARIDREAAIWGFLPGMASAVIAMSADRGLPAGIVAVIQVIRLVTVILMTALLVAVIGAGGAGPGGSPTEGGYLWLLPLVILVGPLADRFLKVIPAGALLVPLVLASAMELYGITVALPHIVIVLAYLVIGGNVGLGFDRDLLLQARRAVPVVIVVAIGLYCVGAALGMFMALVTGIDMLTALLSTVPGSIDAVAAIAYSEGADVSVVMSLQIMRLFVVVLVGPPVARAAARWVLRERG</sequence>
<evidence type="ECO:0000256" key="1">
    <source>
        <dbReference type="SAM" id="Phobius"/>
    </source>
</evidence>
<keyword evidence="1" id="KW-0812">Transmembrane</keyword>
<evidence type="ECO:0000313" key="2">
    <source>
        <dbReference type="EMBL" id="PTX47223.1"/>
    </source>
</evidence>
<feature type="transmembrane region" description="Helical" evidence="1">
    <location>
        <begin position="324"/>
        <end position="347"/>
    </location>
</feature>
<dbReference type="PIRSF" id="PIRSF038991">
    <property type="entry name" value="Protein_AbrB"/>
    <property type="match status" value="1"/>
</dbReference>
<keyword evidence="1" id="KW-1133">Transmembrane helix</keyword>
<feature type="transmembrane region" description="Helical" evidence="1">
    <location>
        <begin position="120"/>
        <end position="138"/>
    </location>
</feature>
<dbReference type="Pfam" id="PF05145">
    <property type="entry name" value="AbrB"/>
    <property type="match status" value="1"/>
</dbReference>